<gene>
    <name evidence="2" type="ORF">SAMN02745673_04666</name>
</gene>
<protein>
    <submittedName>
        <fullName evidence="2">MT0933-like antitoxin protein</fullName>
    </submittedName>
</protein>
<dbReference type="Pfam" id="PF14013">
    <property type="entry name" value="MT0933_antitox"/>
    <property type="match status" value="1"/>
</dbReference>
<evidence type="ECO:0000313" key="2">
    <source>
        <dbReference type="EMBL" id="SKA36983.1"/>
    </source>
</evidence>
<reference evidence="2 3" key="1">
    <citation type="submission" date="2017-02" db="EMBL/GenBank/DDBJ databases">
        <authorList>
            <person name="Peterson S.W."/>
        </authorList>
    </citation>
    <scope>NUCLEOTIDE SEQUENCE [LARGE SCALE GENOMIC DNA]</scope>
    <source>
        <strain evidence="2 3">DSM 45154</strain>
    </source>
</reference>
<keyword evidence="3" id="KW-1185">Reference proteome</keyword>
<feature type="region of interest" description="Disordered" evidence="1">
    <location>
        <begin position="1"/>
        <end position="85"/>
    </location>
</feature>
<feature type="compositionally biased region" description="Basic and acidic residues" evidence="1">
    <location>
        <begin position="1"/>
        <end position="12"/>
    </location>
</feature>
<sequence length="85" mass="9230">MARLGDAFDKLKKAASQHGGKVSAGIDKASRVAKEKTGGKYDQHIDRAGDAATEYLRRQARQERPTGPERRTEGRPDAPGTGERP</sequence>
<dbReference type="Proteomes" id="UP000190637">
    <property type="component" value="Unassembled WGS sequence"/>
</dbReference>
<evidence type="ECO:0000256" key="1">
    <source>
        <dbReference type="SAM" id="MobiDB-lite"/>
    </source>
</evidence>
<dbReference type="EMBL" id="FUWS01000016">
    <property type="protein sequence ID" value="SKA36983.1"/>
    <property type="molecule type" value="Genomic_DNA"/>
</dbReference>
<evidence type="ECO:0000313" key="3">
    <source>
        <dbReference type="Proteomes" id="UP000190637"/>
    </source>
</evidence>
<dbReference type="AlphaFoldDB" id="A0A1T4T9C5"/>
<feature type="compositionally biased region" description="Basic and acidic residues" evidence="1">
    <location>
        <begin position="28"/>
        <end position="76"/>
    </location>
</feature>
<dbReference type="RefSeq" id="WP_078763884.1">
    <property type="nucleotide sequence ID" value="NZ_FUWS01000016.1"/>
</dbReference>
<name>A0A1T4T9C5_9ACTN</name>
<proteinExistence type="predicted"/>
<organism evidence="2 3">
    <name type="scientific">Marinactinospora thermotolerans DSM 45154</name>
    <dbReference type="NCBI Taxonomy" id="1122192"/>
    <lineage>
        <taxon>Bacteria</taxon>
        <taxon>Bacillati</taxon>
        <taxon>Actinomycetota</taxon>
        <taxon>Actinomycetes</taxon>
        <taxon>Streptosporangiales</taxon>
        <taxon>Nocardiopsidaceae</taxon>
        <taxon>Marinactinospora</taxon>
    </lineage>
</organism>
<accession>A0A1T4T9C5</accession>
<dbReference type="OrthoDB" id="5125103at2"/>
<dbReference type="InterPro" id="IPR028037">
    <property type="entry name" value="Antitoxin_Rv0909/MT0933"/>
</dbReference>
<dbReference type="STRING" id="1122192.SAMN02745673_04666"/>